<dbReference type="InterPro" id="IPR010982">
    <property type="entry name" value="Lambda_DNA-bd_dom_sf"/>
</dbReference>
<accession>A0A0M4G8Z2</accession>
<reference evidence="4" key="1">
    <citation type="submission" date="2015-08" db="EMBL/GenBank/DDBJ databases">
        <title>Genome sequencing project for genomic taxonomy and phylogenomics of Bacillus-like bacteria.</title>
        <authorList>
            <person name="Liu B."/>
            <person name="Wang J."/>
            <person name="Zhu Y."/>
            <person name="Liu G."/>
            <person name="Chen Q."/>
            <person name="Chen Z."/>
            <person name="Lan J."/>
            <person name="Che J."/>
            <person name="Ge C."/>
            <person name="Shi H."/>
            <person name="Pan Z."/>
            <person name="Liu X."/>
        </authorList>
    </citation>
    <scope>NUCLEOTIDE SEQUENCE [LARGE SCALE GENOMIC DNA]</scope>
    <source>
        <strain evidence="4">FJAT-4402</strain>
    </source>
</reference>
<evidence type="ECO:0000313" key="3">
    <source>
        <dbReference type="EMBL" id="ALC81758.1"/>
    </source>
</evidence>
<dbReference type="PANTHER" id="PTHR46558:SF14">
    <property type="entry name" value="HTH-TYPE TRANSCRIPTIONAL REGULATOR ANSR"/>
    <property type="match status" value="1"/>
</dbReference>
<keyword evidence="4" id="KW-1185">Reference proteome</keyword>
<evidence type="ECO:0000256" key="1">
    <source>
        <dbReference type="ARBA" id="ARBA00023125"/>
    </source>
</evidence>
<evidence type="ECO:0000259" key="2">
    <source>
        <dbReference type="PROSITE" id="PS50943"/>
    </source>
</evidence>
<evidence type="ECO:0000313" key="4">
    <source>
        <dbReference type="Proteomes" id="UP000067625"/>
    </source>
</evidence>
<dbReference type="GO" id="GO:0003677">
    <property type="term" value="F:DNA binding"/>
    <property type="evidence" value="ECO:0007669"/>
    <property type="project" value="UniProtKB-KW"/>
</dbReference>
<reference evidence="3 4" key="2">
    <citation type="journal article" date="2016" name="Int. J. Syst. Evol. Microbiol.">
        <title>Bacillus gobiensis sp. nov., isolated from a soil sample.</title>
        <authorList>
            <person name="Liu B."/>
            <person name="Liu G.H."/>
            <person name="Cetin S."/>
            <person name="Schumann P."/>
            <person name="Pan Z.Z."/>
            <person name="Chen Q.Q."/>
        </authorList>
    </citation>
    <scope>NUCLEOTIDE SEQUENCE [LARGE SCALE GENOMIC DNA]</scope>
    <source>
        <strain evidence="3 4">FJAT-4402</strain>
    </source>
</reference>
<dbReference type="InterPro" id="IPR001387">
    <property type="entry name" value="Cro/C1-type_HTH"/>
</dbReference>
<gene>
    <name evidence="3" type="ORF">AM592_09170</name>
</gene>
<dbReference type="PROSITE" id="PS50943">
    <property type="entry name" value="HTH_CROC1"/>
    <property type="match status" value="1"/>
</dbReference>
<dbReference type="EMBL" id="CP012600">
    <property type="protein sequence ID" value="ALC81758.1"/>
    <property type="molecule type" value="Genomic_DNA"/>
</dbReference>
<dbReference type="Gene3D" id="1.10.260.40">
    <property type="entry name" value="lambda repressor-like DNA-binding domains"/>
    <property type="match status" value="1"/>
</dbReference>
<sequence>MPDKKLGDRLKELRIEAKKTQEYMAKFLGLTRQGYAKYEKNESEPDLESLEKLSDFFDVSIDYLVRGESYRQTAERIVDDPEVRVAASDGEFTKEEKIKMLEWLLEAERGRKPGDQQPNKRNK</sequence>
<dbReference type="PATRIC" id="fig|1441095.3.peg.2018"/>
<name>A0A0M4G8Z2_9BACI</name>
<dbReference type="CDD" id="cd00093">
    <property type="entry name" value="HTH_XRE"/>
    <property type="match status" value="1"/>
</dbReference>
<dbReference type="RefSeq" id="WP_053603523.1">
    <property type="nucleotide sequence ID" value="NZ_CP012600.1"/>
</dbReference>
<dbReference type="AlphaFoldDB" id="A0A0M4G8Z2"/>
<dbReference type="Proteomes" id="UP000067625">
    <property type="component" value="Chromosome"/>
</dbReference>
<dbReference type="Pfam" id="PF01381">
    <property type="entry name" value="HTH_3"/>
    <property type="match status" value="1"/>
</dbReference>
<organism evidence="3 4">
    <name type="scientific">Bacillus gobiensis</name>
    <dbReference type="NCBI Taxonomy" id="1441095"/>
    <lineage>
        <taxon>Bacteria</taxon>
        <taxon>Bacillati</taxon>
        <taxon>Bacillota</taxon>
        <taxon>Bacilli</taxon>
        <taxon>Bacillales</taxon>
        <taxon>Bacillaceae</taxon>
        <taxon>Bacillus</taxon>
    </lineage>
</organism>
<dbReference type="SMART" id="SM00530">
    <property type="entry name" value="HTH_XRE"/>
    <property type="match status" value="1"/>
</dbReference>
<proteinExistence type="predicted"/>
<dbReference type="OrthoDB" id="72638at2"/>
<protein>
    <recommendedName>
        <fullName evidence="2">HTH cro/C1-type domain-containing protein</fullName>
    </recommendedName>
</protein>
<feature type="domain" description="HTH cro/C1-type" evidence="2">
    <location>
        <begin position="10"/>
        <end position="64"/>
    </location>
</feature>
<dbReference type="PANTHER" id="PTHR46558">
    <property type="entry name" value="TRACRIPTIONAL REGULATORY PROTEIN-RELATED-RELATED"/>
    <property type="match status" value="1"/>
</dbReference>
<keyword evidence="1" id="KW-0238">DNA-binding</keyword>
<dbReference type="STRING" id="1441095.AM592_09170"/>
<dbReference type="SUPFAM" id="SSF47413">
    <property type="entry name" value="lambda repressor-like DNA-binding domains"/>
    <property type="match status" value="1"/>
</dbReference>